<feature type="transmembrane region" description="Helical" evidence="1">
    <location>
        <begin position="133"/>
        <end position="152"/>
    </location>
</feature>
<protein>
    <submittedName>
        <fullName evidence="2">Uncharacterized protein</fullName>
    </submittedName>
</protein>
<sequence length="153" mass="17736">MFLTVHGATAILIATKTANPLWGFILSFFSHYLVDAIPHQDPILDRHDGRKKMIIRSMKIVGLDLIVLFFYLLFIATKIELNITQILVCILAAILPDFMWGLEKVLNKPLFKWNTNLHELFHWHKKILQNHGLGYMTQGITWIIVSLAIFYFS</sequence>
<dbReference type="EMBL" id="PFPO01000005">
    <property type="protein sequence ID" value="PIZ99881.1"/>
    <property type="molecule type" value="Genomic_DNA"/>
</dbReference>
<feature type="transmembrane region" description="Helical" evidence="1">
    <location>
        <begin position="83"/>
        <end position="102"/>
    </location>
</feature>
<dbReference type="AlphaFoldDB" id="A0A2M7VGN1"/>
<keyword evidence="1" id="KW-1133">Transmembrane helix</keyword>
<evidence type="ECO:0000313" key="3">
    <source>
        <dbReference type="Proteomes" id="UP000230405"/>
    </source>
</evidence>
<name>A0A2M7VGN1_9BACT</name>
<evidence type="ECO:0000313" key="2">
    <source>
        <dbReference type="EMBL" id="PIZ99881.1"/>
    </source>
</evidence>
<accession>A0A2M7VGN1</accession>
<evidence type="ECO:0000256" key="1">
    <source>
        <dbReference type="SAM" id="Phobius"/>
    </source>
</evidence>
<organism evidence="2 3">
    <name type="scientific">Candidatus Komeilibacteria bacterium CG_4_10_14_0_2_um_filter_37_10</name>
    <dbReference type="NCBI Taxonomy" id="1974470"/>
    <lineage>
        <taxon>Bacteria</taxon>
        <taxon>Candidatus Komeiliibacteriota</taxon>
    </lineage>
</organism>
<proteinExistence type="predicted"/>
<reference evidence="3" key="1">
    <citation type="submission" date="2017-09" db="EMBL/GenBank/DDBJ databases">
        <title>Depth-based differentiation of microbial function through sediment-hosted aquifers and enrichment of novel symbionts in the deep terrestrial subsurface.</title>
        <authorList>
            <person name="Probst A.J."/>
            <person name="Ladd B."/>
            <person name="Jarett J.K."/>
            <person name="Geller-Mcgrath D.E."/>
            <person name="Sieber C.M.K."/>
            <person name="Emerson J.B."/>
            <person name="Anantharaman K."/>
            <person name="Thomas B.C."/>
            <person name="Malmstrom R."/>
            <person name="Stieglmeier M."/>
            <person name="Klingl A."/>
            <person name="Woyke T."/>
            <person name="Ryan C.M."/>
            <person name="Banfield J.F."/>
        </authorList>
    </citation>
    <scope>NUCLEOTIDE SEQUENCE [LARGE SCALE GENOMIC DNA]</scope>
</reference>
<keyword evidence="1" id="KW-0472">Membrane</keyword>
<feature type="transmembrane region" description="Helical" evidence="1">
    <location>
        <begin position="58"/>
        <end position="77"/>
    </location>
</feature>
<dbReference type="Proteomes" id="UP000230405">
    <property type="component" value="Unassembled WGS sequence"/>
</dbReference>
<comment type="caution">
    <text evidence="2">The sequence shown here is derived from an EMBL/GenBank/DDBJ whole genome shotgun (WGS) entry which is preliminary data.</text>
</comment>
<feature type="transmembrane region" description="Helical" evidence="1">
    <location>
        <begin position="20"/>
        <end position="37"/>
    </location>
</feature>
<gene>
    <name evidence="2" type="ORF">COX77_00195</name>
</gene>
<keyword evidence="1" id="KW-0812">Transmembrane</keyword>